<feature type="transmembrane region" description="Helical" evidence="1">
    <location>
        <begin position="20"/>
        <end position="46"/>
    </location>
</feature>
<dbReference type="EMBL" id="QZWG01000015">
    <property type="protein sequence ID" value="RZB65289.1"/>
    <property type="molecule type" value="Genomic_DNA"/>
</dbReference>
<comment type="caution">
    <text evidence="2">The sequence shown here is derived from an EMBL/GenBank/DDBJ whole genome shotgun (WGS) entry which is preliminary data.</text>
</comment>
<keyword evidence="3" id="KW-1185">Reference proteome</keyword>
<dbReference type="AlphaFoldDB" id="A0A445GVK0"/>
<dbReference type="Proteomes" id="UP000289340">
    <property type="component" value="Chromosome 15"/>
</dbReference>
<protein>
    <submittedName>
        <fullName evidence="2">Uncharacterized protein</fullName>
    </submittedName>
</protein>
<name>A0A445GVK0_GLYSO</name>
<accession>A0A445GVK0</accession>
<proteinExistence type="predicted"/>
<keyword evidence="1" id="KW-0812">Transmembrane</keyword>
<keyword evidence="1" id="KW-0472">Membrane</keyword>
<evidence type="ECO:0000313" key="3">
    <source>
        <dbReference type="Proteomes" id="UP000289340"/>
    </source>
</evidence>
<evidence type="ECO:0000256" key="1">
    <source>
        <dbReference type="SAM" id="Phobius"/>
    </source>
</evidence>
<organism evidence="2 3">
    <name type="scientific">Glycine soja</name>
    <name type="common">Wild soybean</name>
    <dbReference type="NCBI Taxonomy" id="3848"/>
    <lineage>
        <taxon>Eukaryota</taxon>
        <taxon>Viridiplantae</taxon>
        <taxon>Streptophyta</taxon>
        <taxon>Embryophyta</taxon>
        <taxon>Tracheophyta</taxon>
        <taxon>Spermatophyta</taxon>
        <taxon>Magnoliopsida</taxon>
        <taxon>eudicotyledons</taxon>
        <taxon>Gunneridae</taxon>
        <taxon>Pentapetalae</taxon>
        <taxon>rosids</taxon>
        <taxon>fabids</taxon>
        <taxon>Fabales</taxon>
        <taxon>Fabaceae</taxon>
        <taxon>Papilionoideae</taxon>
        <taxon>50 kb inversion clade</taxon>
        <taxon>NPAAA clade</taxon>
        <taxon>indigoferoid/millettioid clade</taxon>
        <taxon>Phaseoleae</taxon>
        <taxon>Glycine</taxon>
        <taxon>Glycine subgen. Soja</taxon>
    </lineage>
</organism>
<evidence type="ECO:0000313" key="2">
    <source>
        <dbReference type="EMBL" id="RZB65289.1"/>
    </source>
</evidence>
<sequence length="51" mass="5978">ILEKHVLLLHDSRGSPCVRFNIVFENIVVVVVRLWFPFFVVVRFALALKLQ</sequence>
<keyword evidence="1" id="KW-1133">Transmembrane helix</keyword>
<reference evidence="2 3" key="1">
    <citation type="submission" date="2018-09" db="EMBL/GenBank/DDBJ databases">
        <title>A high-quality reference genome of wild soybean provides a powerful tool to mine soybean genomes.</title>
        <authorList>
            <person name="Xie M."/>
            <person name="Chung C.Y.L."/>
            <person name="Li M.-W."/>
            <person name="Wong F.-L."/>
            <person name="Chan T.-F."/>
            <person name="Lam H.-M."/>
        </authorList>
    </citation>
    <scope>NUCLEOTIDE SEQUENCE [LARGE SCALE GENOMIC DNA]</scope>
    <source>
        <strain evidence="3">cv. W05</strain>
        <tissue evidence="2">Hypocotyl of etiolated seedlings</tissue>
    </source>
</reference>
<gene>
    <name evidence="2" type="ORF">D0Y65_041368</name>
</gene>
<feature type="non-terminal residue" evidence="2">
    <location>
        <position position="1"/>
    </location>
</feature>